<feature type="transmembrane region" description="Helical" evidence="1">
    <location>
        <begin position="53"/>
        <end position="72"/>
    </location>
</feature>
<name>A0A0S7BN97_9CHLR</name>
<dbReference type="InterPro" id="IPR000326">
    <property type="entry name" value="PAP2/HPO"/>
</dbReference>
<dbReference type="STRING" id="360412.LARV_03228"/>
<dbReference type="Proteomes" id="UP000055060">
    <property type="component" value="Unassembled WGS sequence"/>
</dbReference>
<dbReference type="InterPro" id="IPR036938">
    <property type="entry name" value="PAP2/HPO_sf"/>
</dbReference>
<feature type="transmembrane region" description="Helical" evidence="1">
    <location>
        <begin position="21"/>
        <end position="47"/>
    </location>
</feature>
<proteinExistence type="predicted"/>
<keyword evidence="4" id="KW-1185">Reference proteome</keyword>
<evidence type="ECO:0000313" key="4">
    <source>
        <dbReference type="Proteomes" id="UP000055060"/>
    </source>
</evidence>
<dbReference type="PANTHER" id="PTHR14969">
    <property type="entry name" value="SPHINGOSINE-1-PHOSPHATE PHOSPHOHYDROLASE"/>
    <property type="match status" value="1"/>
</dbReference>
<evidence type="ECO:0000256" key="1">
    <source>
        <dbReference type="SAM" id="Phobius"/>
    </source>
</evidence>
<dbReference type="SUPFAM" id="SSF48317">
    <property type="entry name" value="Acid phosphatase/Vanadium-dependent haloperoxidase"/>
    <property type="match status" value="1"/>
</dbReference>
<gene>
    <name evidence="3" type="ORF">LARV_03228</name>
</gene>
<evidence type="ECO:0000313" key="3">
    <source>
        <dbReference type="EMBL" id="GAP15441.1"/>
    </source>
</evidence>
<keyword evidence="1" id="KW-0812">Transmembrane</keyword>
<dbReference type="PANTHER" id="PTHR14969:SF13">
    <property type="entry name" value="AT30094P"/>
    <property type="match status" value="1"/>
</dbReference>
<keyword evidence="1" id="KW-1133">Transmembrane helix</keyword>
<sequence>MDFDSRISRRVRLHQDGSPAWKLAVFFAHSGDSWFWMAGLVVVWLFARGFWHNHTALLAIGVGVLAVLVLAIKFTIRRQRPEGEWGAIYRNTDPHSFPSGHAARAAMLAVMAWGLGPAWFGWVVLIWAPLVSLARVSTGVHYLSDILAGWVLGVLAGFAMLAIAPLLVGWFPFLF</sequence>
<evidence type="ECO:0000259" key="2">
    <source>
        <dbReference type="SMART" id="SM00014"/>
    </source>
</evidence>
<protein>
    <submittedName>
        <fullName evidence="3">PAP2 superfamily</fullName>
    </submittedName>
</protein>
<feature type="transmembrane region" description="Helical" evidence="1">
    <location>
        <begin position="147"/>
        <end position="173"/>
    </location>
</feature>
<dbReference type="Pfam" id="PF01569">
    <property type="entry name" value="PAP2"/>
    <property type="match status" value="1"/>
</dbReference>
<feature type="domain" description="Phosphatidic acid phosphatase type 2/haloperoxidase" evidence="2">
    <location>
        <begin position="53"/>
        <end position="161"/>
    </location>
</feature>
<accession>A0A0S7BN97</accession>
<organism evidence="3">
    <name type="scientific">Longilinea arvoryzae</name>
    <dbReference type="NCBI Taxonomy" id="360412"/>
    <lineage>
        <taxon>Bacteria</taxon>
        <taxon>Bacillati</taxon>
        <taxon>Chloroflexota</taxon>
        <taxon>Anaerolineae</taxon>
        <taxon>Anaerolineales</taxon>
        <taxon>Anaerolineaceae</taxon>
        <taxon>Longilinea</taxon>
    </lineage>
</organism>
<feature type="transmembrane region" description="Helical" evidence="1">
    <location>
        <begin position="105"/>
        <end position="127"/>
    </location>
</feature>
<dbReference type="AlphaFoldDB" id="A0A0S7BN97"/>
<dbReference type="Gene3D" id="1.20.144.10">
    <property type="entry name" value="Phosphatidic acid phosphatase type 2/haloperoxidase"/>
    <property type="match status" value="1"/>
</dbReference>
<keyword evidence="1" id="KW-0472">Membrane</keyword>
<dbReference type="GO" id="GO:0042392">
    <property type="term" value="F:sphingosine-1-phosphate phosphatase activity"/>
    <property type="evidence" value="ECO:0007669"/>
    <property type="project" value="TreeGrafter"/>
</dbReference>
<dbReference type="EMBL" id="DF967972">
    <property type="protein sequence ID" value="GAP15441.1"/>
    <property type="molecule type" value="Genomic_DNA"/>
</dbReference>
<reference evidence="3" key="1">
    <citation type="submission" date="2015-07" db="EMBL/GenBank/DDBJ databases">
        <title>Draft Genome Sequences of Anaerolinea thermolimosa IMO-1, Bellilinea caldifistulae GOMI-1, Leptolinea tardivitalis YMTK-2, Levilinea saccharolytica KIBI-1,Longilinea arvoryzae KOME-1, Previously Described as Members of the Anaerolineaceae (Chloroflexi).</title>
        <authorList>
            <person name="Sekiguchi Y."/>
            <person name="Ohashi A."/>
            <person name="Matsuura N."/>
            <person name="Tourlousse M.D."/>
        </authorList>
    </citation>
    <scope>NUCLEOTIDE SEQUENCE [LARGE SCALE GENOMIC DNA]</scope>
    <source>
        <strain evidence="3">KOME-1</strain>
    </source>
</reference>
<dbReference type="SMART" id="SM00014">
    <property type="entry name" value="acidPPc"/>
    <property type="match status" value="1"/>
</dbReference>